<dbReference type="SUPFAM" id="SSF47336">
    <property type="entry name" value="ACP-like"/>
    <property type="match status" value="1"/>
</dbReference>
<feature type="domain" description="Carrier" evidence="1">
    <location>
        <begin position="1"/>
        <end position="77"/>
    </location>
</feature>
<dbReference type="InterPro" id="IPR036736">
    <property type="entry name" value="ACP-like_sf"/>
</dbReference>
<protein>
    <submittedName>
        <fullName evidence="2">Acyl carrier protein</fullName>
    </submittedName>
</protein>
<dbReference type="Proteomes" id="UP000595610">
    <property type="component" value="Chromosome 2"/>
</dbReference>
<dbReference type="RefSeq" id="WP_042328140.1">
    <property type="nucleotide sequence ID" value="NZ_CP066076.1"/>
</dbReference>
<dbReference type="PROSITE" id="PS50075">
    <property type="entry name" value="CARRIER"/>
    <property type="match status" value="1"/>
</dbReference>
<reference evidence="2 3" key="1">
    <citation type="submission" date="2020-12" db="EMBL/GenBank/DDBJ databases">
        <title>FDA dAtabase for Regulatory Grade micrObial Sequences (FDA-ARGOS): Supporting development and validation of Infectious Disease Dx tests.</title>
        <authorList>
            <person name="Nelson B."/>
            <person name="Plummer A."/>
            <person name="Tallon L."/>
            <person name="Sadzewicz L."/>
            <person name="Zhao X."/>
            <person name="Boylan J."/>
            <person name="Ott S."/>
            <person name="Bowen H."/>
            <person name="Vavikolanu K."/>
            <person name="Mehta A."/>
            <person name="Aluvathingal J."/>
            <person name="Nadendla S."/>
            <person name="Myers T."/>
            <person name="Yan Y."/>
            <person name="Sichtig H."/>
        </authorList>
    </citation>
    <scope>NUCLEOTIDE SEQUENCE [LARGE SCALE GENOMIC DNA]</scope>
    <source>
        <strain evidence="2 3">FDAARGOS_1049</strain>
    </source>
</reference>
<proteinExistence type="predicted"/>
<gene>
    <name evidence="2" type="ORF">I6I06_20250</name>
</gene>
<accession>A0A7T4N8P0</accession>
<evidence type="ECO:0000313" key="2">
    <source>
        <dbReference type="EMBL" id="QQC67289.1"/>
    </source>
</evidence>
<keyword evidence="3" id="KW-1185">Reference proteome</keyword>
<dbReference type="AlphaFoldDB" id="A0A7T4N8P0"/>
<evidence type="ECO:0000259" key="1">
    <source>
        <dbReference type="PROSITE" id="PS50075"/>
    </source>
</evidence>
<dbReference type="Gene3D" id="1.10.1200.10">
    <property type="entry name" value="ACP-like"/>
    <property type="match status" value="1"/>
</dbReference>
<name>A0A7T4N8P0_9BURK</name>
<organism evidence="2 3">
    <name type="scientific">Paraburkholderia ginsengisoli</name>
    <dbReference type="NCBI Taxonomy" id="311231"/>
    <lineage>
        <taxon>Bacteria</taxon>
        <taxon>Pseudomonadati</taxon>
        <taxon>Pseudomonadota</taxon>
        <taxon>Betaproteobacteria</taxon>
        <taxon>Burkholderiales</taxon>
        <taxon>Burkholderiaceae</taxon>
        <taxon>Paraburkholderia</taxon>
    </lineage>
</organism>
<dbReference type="InterPro" id="IPR009081">
    <property type="entry name" value="PP-bd_ACP"/>
</dbReference>
<dbReference type="KEGG" id="pgis:I6I06_20250"/>
<sequence length="83" mass="9353">MKNELRQIIKDTAHFEVSMDSISDDDDLYEAGLSSLNTIQLMLAIERHFNIEIPDQMLNRHLFQSLNSLADAVTTLQCGVSSV</sequence>
<dbReference type="NCBIfam" id="NF005480">
    <property type="entry name" value="PRK07081.1"/>
    <property type="match status" value="1"/>
</dbReference>
<evidence type="ECO:0000313" key="3">
    <source>
        <dbReference type="Proteomes" id="UP000595610"/>
    </source>
</evidence>
<dbReference type="Pfam" id="PF00550">
    <property type="entry name" value="PP-binding"/>
    <property type="match status" value="1"/>
</dbReference>
<dbReference type="EMBL" id="CP066076">
    <property type="protein sequence ID" value="QQC67289.1"/>
    <property type="molecule type" value="Genomic_DNA"/>
</dbReference>